<sequence>MKREFWLAVFIALVIAGLIVNKQAPGGYAPPPAPVPAVVSH</sequence>
<dbReference type="RefSeq" id="WP_344658006.1">
    <property type="nucleotide sequence ID" value="NZ_BAAAQM010000017.1"/>
</dbReference>
<comment type="caution">
    <text evidence="1">The sequence shown here is derived from an EMBL/GenBank/DDBJ whole genome shotgun (WGS) entry which is preliminary data.</text>
</comment>
<evidence type="ECO:0000313" key="2">
    <source>
        <dbReference type="Proteomes" id="UP001499854"/>
    </source>
</evidence>
<dbReference type="Proteomes" id="UP001499854">
    <property type="component" value="Unassembled WGS sequence"/>
</dbReference>
<proteinExistence type="predicted"/>
<accession>A0ABP5D0T4</accession>
<keyword evidence="2" id="KW-1185">Reference proteome</keyword>
<reference evidence="2" key="1">
    <citation type="journal article" date="2019" name="Int. J. Syst. Evol. Microbiol.">
        <title>The Global Catalogue of Microorganisms (GCM) 10K type strain sequencing project: providing services to taxonomists for standard genome sequencing and annotation.</title>
        <authorList>
            <consortium name="The Broad Institute Genomics Platform"/>
            <consortium name="The Broad Institute Genome Sequencing Center for Infectious Disease"/>
            <person name="Wu L."/>
            <person name="Ma J."/>
        </authorList>
    </citation>
    <scope>NUCLEOTIDE SEQUENCE [LARGE SCALE GENOMIC DNA]</scope>
    <source>
        <strain evidence="2">JCM 16013</strain>
    </source>
</reference>
<protein>
    <submittedName>
        <fullName evidence="1">Uncharacterized protein</fullName>
    </submittedName>
</protein>
<name>A0ABP5D0T4_9ACTN</name>
<dbReference type="EMBL" id="BAAAQM010000017">
    <property type="protein sequence ID" value="GAA1971834.1"/>
    <property type="molecule type" value="Genomic_DNA"/>
</dbReference>
<organism evidence="1 2">
    <name type="scientific">Catenulispora subtropica</name>
    <dbReference type="NCBI Taxonomy" id="450798"/>
    <lineage>
        <taxon>Bacteria</taxon>
        <taxon>Bacillati</taxon>
        <taxon>Actinomycetota</taxon>
        <taxon>Actinomycetes</taxon>
        <taxon>Catenulisporales</taxon>
        <taxon>Catenulisporaceae</taxon>
        <taxon>Catenulispora</taxon>
    </lineage>
</organism>
<evidence type="ECO:0000313" key="1">
    <source>
        <dbReference type="EMBL" id="GAA1971834.1"/>
    </source>
</evidence>
<gene>
    <name evidence="1" type="ORF">GCM10009838_34060</name>
</gene>